<proteinExistence type="predicted"/>
<dbReference type="AlphaFoldDB" id="A0A9D3MMA5"/>
<protein>
    <submittedName>
        <fullName evidence="2">Uncharacterized protein</fullName>
    </submittedName>
</protein>
<accession>A0A9D3MMA5</accession>
<reference evidence="2" key="1">
    <citation type="submission" date="2021-01" db="EMBL/GenBank/DDBJ databases">
        <title>A chromosome-scale assembly of European eel, Anguilla anguilla.</title>
        <authorList>
            <person name="Henkel C."/>
            <person name="Jong-Raadsen S.A."/>
            <person name="Dufour S."/>
            <person name="Weltzien F.-A."/>
            <person name="Palstra A.P."/>
            <person name="Pelster B."/>
            <person name="Spaink H.P."/>
            <person name="Van Den Thillart G.E."/>
            <person name="Jansen H."/>
            <person name="Zahm M."/>
            <person name="Klopp C."/>
            <person name="Cedric C."/>
            <person name="Louis A."/>
            <person name="Berthelot C."/>
            <person name="Parey E."/>
            <person name="Roest Crollius H."/>
            <person name="Montfort J."/>
            <person name="Robinson-Rechavi M."/>
            <person name="Bucao C."/>
            <person name="Bouchez O."/>
            <person name="Gislard M."/>
            <person name="Lluch J."/>
            <person name="Milhes M."/>
            <person name="Lampietro C."/>
            <person name="Lopez Roques C."/>
            <person name="Donnadieu C."/>
            <person name="Braasch I."/>
            <person name="Desvignes T."/>
            <person name="Postlethwait J."/>
            <person name="Bobe J."/>
            <person name="Guiguen Y."/>
            <person name="Dirks R."/>
        </authorList>
    </citation>
    <scope>NUCLEOTIDE SEQUENCE</scope>
    <source>
        <strain evidence="2">Tag_6206</strain>
        <tissue evidence="2">Liver</tissue>
    </source>
</reference>
<name>A0A9D3MMA5_ANGAN</name>
<gene>
    <name evidence="2" type="ORF">ANANG_G00081420</name>
</gene>
<dbReference type="Proteomes" id="UP001044222">
    <property type="component" value="Unassembled WGS sequence"/>
</dbReference>
<dbReference type="EMBL" id="JAFIRN010000004">
    <property type="protein sequence ID" value="KAG5850353.1"/>
    <property type="molecule type" value="Genomic_DNA"/>
</dbReference>
<organism evidence="2 3">
    <name type="scientific">Anguilla anguilla</name>
    <name type="common">European freshwater eel</name>
    <name type="synonym">Muraena anguilla</name>
    <dbReference type="NCBI Taxonomy" id="7936"/>
    <lineage>
        <taxon>Eukaryota</taxon>
        <taxon>Metazoa</taxon>
        <taxon>Chordata</taxon>
        <taxon>Craniata</taxon>
        <taxon>Vertebrata</taxon>
        <taxon>Euteleostomi</taxon>
        <taxon>Actinopterygii</taxon>
        <taxon>Neopterygii</taxon>
        <taxon>Teleostei</taxon>
        <taxon>Anguilliformes</taxon>
        <taxon>Anguillidae</taxon>
        <taxon>Anguilla</taxon>
    </lineage>
</organism>
<comment type="caution">
    <text evidence="2">The sequence shown here is derived from an EMBL/GenBank/DDBJ whole genome shotgun (WGS) entry which is preliminary data.</text>
</comment>
<evidence type="ECO:0000313" key="3">
    <source>
        <dbReference type="Proteomes" id="UP001044222"/>
    </source>
</evidence>
<evidence type="ECO:0000313" key="2">
    <source>
        <dbReference type="EMBL" id="KAG5850353.1"/>
    </source>
</evidence>
<evidence type="ECO:0000256" key="1">
    <source>
        <dbReference type="SAM" id="MobiDB-lite"/>
    </source>
</evidence>
<sequence>MVYPITCAYCCDVLLEEGRCDFKFSVGKSGFDGVQEQGSLHLVQQLKWKLEHKIRMKSFSSHTWPHDCCPSEEPEVQPSPLKTCLRQE</sequence>
<keyword evidence="3" id="KW-1185">Reference proteome</keyword>
<feature type="region of interest" description="Disordered" evidence="1">
    <location>
        <begin position="69"/>
        <end position="88"/>
    </location>
</feature>